<reference evidence="2 4" key="2">
    <citation type="submission" date="2017-12" db="EMBL/GenBank/DDBJ databases">
        <title>The genome of Rio Negro, a Sputnik-2 isolate.</title>
        <authorList>
            <person name="Borges I."/>
            <person name="Karen L."/>
            <person name="Assis F."/>
            <person name="Abrahao J."/>
        </authorList>
    </citation>
    <scope>NUCLEOTIDE SEQUENCE [LARGE SCALE GENOMIC DNA]</scope>
    <source>
        <strain evidence="2">Rio Negro</strain>
    </source>
</reference>
<evidence type="ECO:0000313" key="1">
    <source>
        <dbReference type="EMBL" id="AFH75263.1"/>
    </source>
</evidence>
<evidence type="ECO:0000313" key="2">
    <source>
        <dbReference type="EMBL" id="AUG84996.1"/>
    </source>
</evidence>
<evidence type="ECO:0000313" key="3">
    <source>
        <dbReference type="Proteomes" id="UP000005001"/>
    </source>
</evidence>
<dbReference type="EMBL" id="JN603369">
    <property type="protein sequence ID" value="AFH75263.1"/>
    <property type="molecule type" value="Genomic_DNA"/>
</dbReference>
<evidence type="ECO:0000313" key="4">
    <source>
        <dbReference type="Proteomes" id="UP000241006"/>
    </source>
</evidence>
<dbReference type="Proteomes" id="UP000241006">
    <property type="component" value="Segment"/>
</dbReference>
<sequence length="175" mass="21099">MKELKYYEKVALSNFDILEMLDNKAEIVLYPNLIKYETIDDVLGPYGACVLLFEAKKNYGHWCCLFKREDNSIEFFNSYGGYPDNSLKYIPLHYREISNQYYPYLSLLLLKYPHKLYYNEFKFQKRANDIRTCGRWCVLRLLLKHLDIYEFKKYVDDMCSYYKVTPDELVTMITI</sequence>
<reference evidence="1 3" key="1">
    <citation type="journal article" date="2012" name="Proc. Natl. Acad. Sci. U.S.A.">
        <title>Provirophages and transpovirons as the diverse mobilome of giant viruses.</title>
        <authorList>
            <person name="Desnues C."/>
            <person name="La Scola B."/>
            <person name="Yutin N."/>
            <person name="Fournous G."/>
            <person name="Robert C."/>
            <person name="Azza S."/>
            <person name="Jardot P."/>
            <person name="Monteil S."/>
            <person name="Campocasso A."/>
            <person name="Koonin E.V."/>
            <person name="Raoult D."/>
        </authorList>
    </citation>
    <scope>NUCLEOTIDE SEQUENCE [LARGE SCALE GENOMIC DNA]</scope>
</reference>
<gene>
    <name evidence="1" type="ORF">Sputnik2_R9</name>
</gene>
<organism evidence="1 3">
    <name type="scientific">Sputnik virophage 2</name>
    <dbReference type="NCBI Taxonomy" id="1133031"/>
    <lineage>
        <taxon>Viruses</taxon>
        <taxon>Varidnaviria</taxon>
        <taxon>Bamfordvirae</taxon>
        <taxon>Preplasmiviricota</taxon>
        <taxon>Polisuviricotina</taxon>
        <taxon>Virophaviricetes</taxon>
        <taxon>Mividavirales</taxon>
        <taxon>Sputniviroviridae</taxon>
        <taxon>Sputnikvirus</taxon>
        <taxon>Sputnikvirus mimiviri</taxon>
        <taxon>Mimivirus-dependent virus Sputnik</taxon>
    </lineage>
</organism>
<proteinExistence type="predicted"/>
<name>I0CEQ0_9VIRU</name>
<dbReference type="EMBL" id="MG676470">
    <property type="protein sequence ID" value="AUG84996.1"/>
    <property type="molecule type" value="Genomic_DNA"/>
</dbReference>
<accession>I0CEQ0</accession>
<dbReference type="Proteomes" id="UP000005001">
    <property type="component" value="Segment"/>
</dbReference>
<protein>
    <submittedName>
        <fullName evidence="1">Uncharacterized protein</fullName>
    </submittedName>
</protein>